<gene>
    <name evidence="1" type="ORF">S12H4_13046</name>
</gene>
<comment type="caution">
    <text evidence="1">The sequence shown here is derived from an EMBL/GenBank/DDBJ whole genome shotgun (WGS) entry which is preliminary data.</text>
</comment>
<accession>X1TI03</accession>
<protein>
    <submittedName>
        <fullName evidence="1">Uncharacterized protein</fullName>
    </submittedName>
</protein>
<name>X1TI03_9ZZZZ</name>
<proteinExistence type="predicted"/>
<sequence>GSRPLIKGVLLVPEEGNPVNPPNTIELSELCSGTAAQVQGLIYTERTYQAIGFIYGYIYADKTTGLRICKGRLFDVVPYNSGDVNPVDELPLDVRGLYRLTEGDPIYD</sequence>
<evidence type="ECO:0000313" key="1">
    <source>
        <dbReference type="EMBL" id="GAI87210.1"/>
    </source>
</evidence>
<dbReference type="EMBL" id="BARW01006220">
    <property type="protein sequence ID" value="GAI87210.1"/>
    <property type="molecule type" value="Genomic_DNA"/>
</dbReference>
<feature type="non-terminal residue" evidence="1">
    <location>
        <position position="1"/>
    </location>
</feature>
<reference evidence="1" key="1">
    <citation type="journal article" date="2014" name="Front. Microbiol.">
        <title>High frequency of phylogenetically diverse reductive dehalogenase-homologous genes in deep subseafloor sedimentary metagenomes.</title>
        <authorList>
            <person name="Kawai M."/>
            <person name="Futagami T."/>
            <person name="Toyoda A."/>
            <person name="Takaki Y."/>
            <person name="Nishi S."/>
            <person name="Hori S."/>
            <person name="Arai W."/>
            <person name="Tsubouchi T."/>
            <person name="Morono Y."/>
            <person name="Uchiyama I."/>
            <person name="Ito T."/>
            <person name="Fujiyama A."/>
            <person name="Inagaki F."/>
            <person name="Takami H."/>
        </authorList>
    </citation>
    <scope>NUCLEOTIDE SEQUENCE</scope>
    <source>
        <strain evidence="1">Expedition CK06-06</strain>
    </source>
</reference>
<dbReference type="AlphaFoldDB" id="X1TI03"/>
<organism evidence="1">
    <name type="scientific">marine sediment metagenome</name>
    <dbReference type="NCBI Taxonomy" id="412755"/>
    <lineage>
        <taxon>unclassified sequences</taxon>
        <taxon>metagenomes</taxon>
        <taxon>ecological metagenomes</taxon>
    </lineage>
</organism>